<keyword evidence="2" id="KW-0813">Transport</keyword>
<dbReference type="PROSITE" id="PS50850">
    <property type="entry name" value="MFS"/>
    <property type="match status" value="1"/>
</dbReference>
<feature type="transmembrane region" description="Helical" evidence="8">
    <location>
        <begin position="452"/>
        <end position="474"/>
    </location>
</feature>
<dbReference type="PANTHER" id="PTHR23505">
    <property type="entry name" value="SPINSTER"/>
    <property type="match status" value="1"/>
</dbReference>
<feature type="region of interest" description="Disordered" evidence="7">
    <location>
        <begin position="498"/>
        <end position="521"/>
    </location>
</feature>
<dbReference type="InterPro" id="IPR036259">
    <property type="entry name" value="MFS_trans_sf"/>
</dbReference>
<evidence type="ECO:0000313" key="11">
    <source>
        <dbReference type="Proteomes" id="UP001491310"/>
    </source>
</evidence>
<evidence type="ECO:0000256" key="8">
    <source>
        <dbReference type="SAM" id="Phobius"/>
    </source>
</evidence>
<organism evidence="10 11">
    <name type="scientific">Coccomyxa subellipsoidea</name>
    <dbReference type="NCBI Taxonomy" id="248742"/>
    <lineage>
        <taxon>Eukaryota</taxon>
        <taxon>Viridiplantae</taxon>
        <taxon>Chlorophyta</taxon>
        <taxon>core chlorophytes</taxon>
        <taxon>Trebouxiophyceae</taxon>
        <taxon>Trebouxiophyceae incertae sedis</taxon>
        <taxon>Coccomyxaceae</taxon>
        <taxon>Coccomyxa</taxon>
    </lineage>
</organism>
<comment type="caution">
    <text evidence="10">The sequence shown here is derived from an EMBL/GenBank/DDBJ whole genome shotgun (WGS) entry which is preliminary data.</text>
</comment>
<dbReference type="Proteomes" id="UP001491310">
    <property type="component" value="Unassembled WGS sequence"/>
</dbReference>
<reference evidence="10 11" key="1">
    <citation type="journal article" date="2024" name="Nat. Commun.">
        <title>Phylogenomics reveals the evolutionary origins of lichenization in chlorophyte algae.</title>
        <authorList>
            <person name="Puginier C."/>
            <person name="Libourel C."/>
            <person name="Otte J."/>
            <person name="Skaloud P."/>
            <person name="Haon M."/>
            <person name="Grisel S."/>
            <person name="Petersen M."/>
            <person name="Berrin J.G."/>
            <person name="Delaux P.M."/>
            <person name="Dal Grande F."/>
            <person name="Keller J."/>
        </authorList>
    </citation>
    <scope>NUCLEOTIDE SEQUENCE [LARGE SCALE GENOMIC DNA]</scope>
    <source>
        <strain evidence="10 11">SAG 216-7</strain>
    </source>
</reference>
<evidence type="ECO:0000256" key="1">
    <source>
        <dbReference type="ARBA" id="ARBA00004141"/>
    </source>
</evidence>
<evidence type="ECO:0000313" key="10">
    <source>
        <dbReference type="EMBL" id="KAK9918163.1"/>
    </source>
</evidence>
<feature type="transmembrane region" description="Helical" evidence="8">
    <location>
        <begin position="235"/>
        <end position="256"/>
    </location>
</feature>
<keyword evidence="4 8" id="KW-1133">Transmembrane helix</keyword>
<evidence type="ECO:0000256" key="4">
    <source>
        <dbReference type="ARBA" id="ARBA00022989"/>
    </source>
</evidence>
<sequence>MEMNLIHKLRTTIVMAIAFTAEHADTMVVSALYLPIGRSLDVSVTKLGELSMWRGLVTAIIVPFVGVAGNLTNRIYLITCGAIIWAGMSTAFGLSTSYSQAAAWCALNGVGLALVMPCVQSIIAEVYHARQRGRAFGTIFTVSALGGMLFNFLAITFGNREIHHYEGWRVMVFVVAVFAAVSAAAVFLGGVEPRRIQEGQGQLKDAVSFGHALWQGLITIYTSTRMVFRIRSFQIIMFASIVGTVGSMAFGYKVLYLQLLGFSDVATATLSLCTTLGIALGFLMGGWAADALAVRMPYAARPFINQLSMATAGPLTVVLFKAMPGSSAHASGVPGSLDHLLPQYGFLVFAIGALSSWPASNNAAIFAEIVPEAVRTSVYAFDKCITGALGALSTPLAGVLAERVFGFTKLSHKHASGSAPPLDHAGGNAAAARAAAEAASNRNNAHALENGLLCIMLIPMALKFLVYSALYYTLKRDRLAAGEDRELLLTELTKKDSEAGCEAGPDAPEAAAPASRKLPAAGEEIRADARAQTLPGRPQSAELRRLRSLNRQSAQVQMSGGRAQSLGATARPSRDGIERFFDLEMSLPGVPSPRPVPGSQPHK</sequence>
<dbReference type="InterPro" id="IPR044770">
    <property type="entry name" value="MFS_spinster-like"/>
</dbReference>
<feature type="domain" description="Major facilitator superfamily (MFS) profile" evidence="9">
    <location>
        <begin position="11"/>
        <end position="478"/>
    </location>
</feature>
<evidence type="ECO:0000259" key="9">
    <source>
        <dbReference type="PROSITE" id="PS50850"/>
    </source>
</evidence>
<dbReference type="Pfam" id="PF07690">
    <property type="entry name" value="MFS_1"/>
    <property type="match status" value="1"/>
</dbReference>
<dbReference type="Gene3D" id="1.20.1250.20">
    <property type="entry name" value="MFS general substrate transporter like domains"/>
    <property type="match status" value="1"/>
</dbReference>
<name>A0ABR2Z1W0_9CHLO</name>
<feature type="transmembrane region" description="Helical" evidence="8">
    <location>
        <begin position="170"/>
        <end position="191"/>
    </location>
</feature>
<evidence type="ECO:0000256" key="5">
    <source>
        <dbReference type="ARBA" id="ARBA00023136"/>
    </source>
</evidence>
<evidence type="ECO:0000256" key="3">
    <source>
        <dbReference type="ARBA" id="ARBA00022692"/>
    </source>
</evidence>
<feature type="region of interest" description="Disordered" evidence="7">
    <location>
        <begin position="552"/>
        <end position="574"/>
    </location>
</feature>
<dbReference type="InterPro" id="IPR011701">
    <property type="entry name" value="MFS"/>
</dbReference>
<keyword evidence="3 8" id="KW-0812">Transmembrane</keyword>
<dbReference type="EMBL" id="JALJOT010000001">
    <property type="protein sequence ID" value="KAK9918163.1"/>
    <property type="molecule type" value="Genomic_DNA"/>
</dbReference>
<protein>
    <recommendedName>
        <fullName evidence="9">Major facilitator superfamily (MFS) profile domain-containing protein</fullName>
    </recommendedName>
</protein>
<keyword evidence="11" id="KW-1185">Reference proteome</keyword>
<feature type="transmembrane region" description="Helical" evidence="8">
    <location>
        <begin position="75"/>
        <end position="95"/>
    </location>
</feature>
<evidence type="ECO:0000256" key="2">
    <source>
        <dbReference type="ARBA" id="ARBA00022448"/>
    </source>
</evidence>
<feature type="transmembrane region" description="Helical" evidence="8">
    <location>
        <begin position="12"/>
        <end position="36"/>
    </location>
</feature>
<evidence type="ECO:0000256" key="7">
    <source>
        <dbReference type="SAM" id="MobiDB-lite"/>
    </source>
</evidence>
<feature type="transmembrane region" description="Helical" evidence="8">
    <location>
        <begin position="51"/>
        <end position="68"/>
    </location>
</feature>
<feature type="transmembrane region" description="Helical" evidence="8">
    <location>
        <begin position="101"/>
        <end position="123"/>
    </location>
</feature>
<evidence type="ECO:0000256" key="6">
    <source>
        <dbReference type="ARBA" id="ARBA00024338"/>
    </source>
</evidence>
<dbReference type="SUPFAM" id="SSF103473">
    <property type="entry name" value="MFS general substrate transporter"/>
    <property type="match status" value="1"/>
</dbReference>
<keyword evidence="5 8" id="KW-0472">Membrane</keyword>
<feature type="transmembrane region" description="Helical" evidence="8">
    <location>
        <begin position="268"/>
        <end position="289"/>
    </location>
</feature>
<comment type="subcellular location">
    <subcellularLocation>
        <location evidence="1">Membrane</location>
        <topology evidence="1">Multi-pass membrane protein</topology>
    </subcellularLocation>
</comment>
<dbReference type="InterPro" id="IPR020846">
    <property type="entry name" value="MFS_dom"/>
</dbReference>
<dbReference type="PANTHER" id="PTHR23505:SF52">
    <property type="entry name" value="MAJOR FACILITATOR SUPERFAMILY PROTEIN"/>
    <property type="match status" value="1"/>
</dbReference>
<feature type="compositionally biased region" description="Low complexity" evidence="7">
    <location>
        <begin position="500"/>
        <end position="521"/>
    </location>
</feature>
<gene>
    <name evidence="10" type="ORF">WJX75_001822</name>
</gene>
<comment type="similarity">
    <text evidence="6">Belongs to the major facilitator superfamily. Spinster (TC 2.A.1.49) family.</text>
</comment>
<feature type="transmembrane region" description="Helical" evidence="8">
    <location>
        <begin position="135"/>
        <end position="158"/>
    </location>
</feature>
<accession>A0ABR2Z1W0</accession>
<proteinExistence type="inferred from homology"/>